<organism evidence="3">
    <name type="scientific">Palpitomonas bilix</name>
    <dbReference type="NCBI Taxonomy" id="652834"/>
    <lineage>
        <taxon>Eukaryota</taxon>
        <taxon>Eukaryota incertae sedis</taxon>
    </lineage>
</organism>
<proteinExistence type="inferred from homology"/>
<dbReference type="AlphaFoldDB" id="A0A7S3DB77"/>
<protein>
    <submittedName>
        <fullName evidence="3">Uncharacterized protein</fullName>
    </submittedName>
</protein>
<reference evidence="3" key="1">
    <citation type="submission" date="2021-01" db="EMBL/GenBank/DDBJ databases">
        <authorList>
            <person name="Corre E."/>
            <person name="Pelletier E."/>
            <person name="Niang G."/>
            <person name="Scheremetjew M."/>
            <person name="Finn R."/>
            <person name="Kale V."/>
            <person name="Holt S."/>
            <person name="Cochrane G."/>
            <person name="Meng A."/>
            <person name="Brown T."/>
            <person name="Cohen L."/>
        </authorList>
    </citation>
    <scope>NUCLEOTIDE SEQUENCE</scope>
    <source>
        <strain evidence="3">NIES-2562</strain>
    </source>
</reference>
<dbReference type="GO" id="GO:0030866">
    <property type="term" value="P:cortical actin cytoskeleton organization"/>
    <property type="evidence" value="ECO:0007669"/>
    <property type="project" value="TreeGrafter"/>
</dbReference>
<comment type="similarity">
    <text evidence="1">Belongs to the HEM-1/HEM-2 family.</text>
</comment>
<dbReference type="Pfam" id="PF09735">
    <property type="entry name" value="Nckap1"/>
    <property type="match status" value="1"/>
</dbReference>
<evidence type="ECO:0000313" key="2">
    <source>
        <dbReference type="EMBL" id="CAE0250560.1"/>
    </source>
</evidence>
<accession>A0A7S3DB77</accession>
<sequence length="171" mass="18858">MAVHKKRRALIKSELSSLISLFKDSPGLLGPKTEAVLALGSFANYEVMWSVSHHVHLLSKDAAKKASVQHPLVDDSDVIDLIGLVGEVIHLLRTYRDTVAFYHASFIADLSSEDLISRLREYASRVVTPNLADAYDSMVNTLKLCKEEFGDISLQVTSTERWSLSSSLPSG</sequence>
<dbReference type="GO" id="GO:0000902">
    <property type="term" value="P:cell morphogenesis"/>
    <property type="evidence" value="ECO:0007669"/>
    <property type="project" value="TreeGrafter"/>
</dbReference>
<evidence type="ECO:0000256" key="1">
    <source>
        <dbReference type="ARBA" id="ARBA00037947"/>
    </source>
</evidence>
<dbReference type="GO" id="GO:0030031">
    <property type="term" value="P:cell projection assembly"/>
    <property type="evidence" value="ECO:0007669"/>
    <property type="project" value="TreeGrafter"/>
</dbReference>
<dbReference type="InterPro" id="IPR019137">
    <property type="entry name" value="Nck-associated_protein-1"/>
</dbReference>
<evidence type="ECO:0000313" key="3">
    <source>
        <dbReference type="EMBL" id="CAE0250561.1"/>
    </source>
</evidence>
<dbReference type="PANTHER" id="PTHR12093">
    <property type="entry name" value="NCK-ASSOCIATED PROTEIN 1"/>
    <property type="match status" value="1"/>
</dbReference>
<dbReference type="EMBL" id="HBIB01019726">
    <property type="protein sequence ID" value="CAE0250561.1"/>
    <property type="molecule type" value="Transcribed_RNA"/>
</dbReference>
<dbReference type="EMBL" id="HBIB01019724">
    <property type="protein sequence ID" value="CAE0250560.1"/>
    <property type="molecule type" value="Transcribed_RNA"/>
</dbReference>
<name>A0A7S3DB77_9EUKA</name>
<dbReference type="GO" id="GO:0031209">
    <property type="term" value="C:SCAR complex"/>
    <property type="evidence" value="ECO:0007669"/>
    <property type="project" value="TreeGrafter"/>
</dbReference>
<dbReference type="GO" id="GO:0016477">
    <property type="term" value="P:cell migration"/>
    <property type="evidence" value="ECO:0007669"/>
    <property type="project" value="TreeGrafter"/>
</dbReference>
<gene>
    <name evidence="2" type="ORF">PBIL07802_LOCUS12761</name>
    <name evidence="3" type="ORF">PBIL07802_LOCUS12762</name>
</gene>
<dbReference type="PANTHER" id="PTHR12093:SF10">
    <property type="entry name" value="MEMBRANE-ASSOCIATED PROTEIN HEM"/>
    <property type="match status" value="1"/>
</dbReference>